<sequence>MKTRQKVYISPAAVAKAAKKVPRRSAKNSVVPEEAAAAAAATERELVSVVVVPHEDVAGSGIVTEPSEEEIAAQEFLASLHEKLEGCVSSPQVDVHCFAKRLVTESRSALRILAKREIQCSEQKQKEVEQPTGTREQRLATVAVKSKGLEGAALCSEIQNAQTFEDESSAEEKLAKQLATMLLVKPKRLARQFKDCRSPSSSVLATINSTAFQGCNPVRTVQEKVRSFELQIMLRMELIECDSDEKNLHVEDICELLDSIQFDIDGVVCGGESLQEYSVRVIHTRYKDYLPHTVSAIFHAMEFNGYSTPNPTAWNAKVRMKMEDEDSKLDRRVKHSEKRPEKLDSLQGPTMRTETQDQSTSPKGNSAKDQHVKVPVVDKGLLAIHLTQATEQKKQAIKRKHYGGPIRHLKLKQVRLKNHALKNVPKVSNTAPVKCEPTKCNVVNETPMVNCRQQMFSGTSRDPFSNPEVGLLPTQVVMHGFQTPAYPLRPSETASRKRGLFPSGLLTRQHYVPCTVFKENSVKGELPRQHKLGAALQHSAFCSPPKVLKESAEIAQSSALTEDSKAVKTDTGLIGLPLISKKKQALPISPVAIS</sequence>
<feature type="region of interest" description="Disordered" evidence="1">
    <location>
        <begin position="324"/>
        <end position="370"/>
    </location>
</feature>
<gene>
    <name evidence="2" type="ORF">CSSPJE1EN2_LOCUS8069</name>
</gene>
<proteinExistence type="predicted"/>
<organism evidence="2 3">
    <name type="scientific">Sphagnum jensenii</name>
    <dbReference type="NCBI Taxonomy" id="128206"/>
    <lineage>
        <taxon>Eukaryota</taxon>
        <taxon>Viridiplantae</taxon>
        <taxon>Streptophyta</taxon>
        <taxon>Embryophyta</taxon>
        <taxon>Bryophyta</taxon>
        <taxon>Sphagnophytina</taxon>
        <taxon>Sphagnopsida</taxon>
        <taxon>Sphagnales</taxon>
        <taxon>Sphagnaceae</taxon>
        <taxon>Sphagnum</taxon>
    </lineage>
</organism>
<dbReference type="PANTHER" id="PTHR21556:SF2">
    <property type="entry name" value="TRESLIN"/>
    <property type="match status" value="1"/>
</dbReference>
<accession>A0ABP1AR58</accession>
<dbReference type="Proteomes" id="UP001497522">
    <property type="component" value="Chromosome 15"/>
</dbReference>
<evidence type="ECO:0000313" key="3">
    <source>
        <dbReference type="Proteomes" id="UP001497522"/>
    </source>
</evidence>
<name>A0ABP1AR58_9BRYO</name>
<dbReference type="PANTHER" id="PTHR21556">
    <property type="entry name" value="TRESLIN"/>
    <property type="match status" value="1"/>
</dbReference>
<dbReference type="InterPro" id="IPR026153">
    <property type="entry name" value="Treslin"/>
</dbReference>
<feature type="compositionally biased region" description="Polar residues" evidence="1">
    <location>
        <begin position="347"/>
        <end position="364"/>
    </location>
</feature>
<keyword evidence="3" id="KW-1185">Reference proteome</keyword>
<protein>
    <submittedName>
        <fullName evidence="2">Uncharacterized protein</fullName>
    </submittedName>
</protein>
<evidence type="ECO:0000313" key="2">
    <source>
        <dbReference type="EMBL" id="CAK9865074.1"/>
    </source>
</evidence>
<evidence type="ECO:0000256" key="1">
    <source>
        <dbReference type="SAM" id="MobiDB-lite"/>
    </source>
</evidence>
<reference evidence="2" key="1">
    <citation type="submission" date="2024-03" db="EMBL/GenBank/DDBJ databases">
        <authorList>
            <consortium name="ELIXIR-Norway"/>
            <consortium name="Elixir Norway"/>
        </authorList>
    </citation>
    <scope>NUCLEOTIDE SEQUENCE</scope>
</reference>
<dbReference type="EMBL" id="OZ023716">
    <property type="protein sequence ID" value="CAK9865074.1"/>
    <property type="molecule type" value="Genomic_DNA"/>
</dbReference>